<evidence type="ECO:0000313" key="2">
    <source>
        <dbReference type="EMBL" id="TCW39858.1"/>
    </source>
</evidence>
<name>A0A4R4AKA8_MARGR</name>
<evidence type="ECO:0000256" key="1">
    <source>
        <dbReference type="SAM" id="Phobius"/>
    </source>
</evidence>
<feature type="transmembrane region" description="Helical" evidence="1">
    <location>
        <begin position="6"/>
        <end position="25"/>
    </location>
</feature>
<dbReference type="Proteomes" id="UP000295247">
    <property type="component" value="Unassembled WGS sequence"/>
</dbReference>
<dbReference type="EMBL" id="SMDC01000001">
    <property type="protein sequence ID" value="TCW39858.1"/>
    <property type="molecule type" value="Genomic_DNA"/>
</dbReference>
<protein>
    <submittedName>
        <fullName evidence="2">Uncharacterized protein</fullName>
    </submittedName>
</protein>
<reference evidence="2 3" key="1">
    <citation type="submission" date="2019-03" db="EMBL/GenBank/DDBJ databases">
        <title>Genomic Encyclopedia of Type Strains, Phase IV (KMG-IV): sequencing the most valuable type-strain genomes for metagenomic binning, comparative biology and taxonomic classification.</title>
        <authorList>
            <person name="Goeker M."/>
        </authorList>
    </citation>
    <scope>NUCLEOTIDE SEQUENCE [LARGE SCALE GENOMIC DNA]</scope>
    <source>
        <strain evidence="2 3">DSM 203</strain>
    </source>
</reference>
<keyword evidence="1" id="KW-1133">Transmembrane helix</keyword>
<keyword evidence="1" id="KW-0472">Membrane</keyword>
<dbReference type="Pfam" id="PF20181">
    <property type="entry name" value="DUF6544"/>
    <property type="match status" value="1"/>
</dbReference>
<evidence type="ECO:0000313" key="3">
    <source>
        <dbReference type="Proteomes" id="UP000295247"/>
    </source>
</evidence>
<organism evidence="2 3">
    <name type="scientific">Marichromatium gracile</name>
    <name type="common">Chromatium gracile</name>
    <dbReference type="NCBI Taxonomy" id="1048"/>
    <lineage>
        <taxon>Bacteria</taxon>
        <taxon>Pseudomonadati</taxon>
        <taxon>Pseudomonadota</taxon>
        <taxon>Gammaproteobacteria</taxon>
        <taxon>Chromatiales</taxon>
        <taxon>Chromatiaceae</taxon>
        <taxon>Marichromatium</taxon>
    </lineage>
</organism>
<dbReference type="InterPro" id="IPR046674">
    <property type="entry name" value="DUF6544"/>
</dbReference>
<proteinExistence type="predicted"/>
<comment type="caution">
    <text evidence="2">The sequence shown here is derived from an EMBL/GenBank/DDBJ whole genome shotgun (WGS) entry which is preliminary data.</text>
</comment>
<accession>A0A4R4AKA8</accession>
<dbReference type="AlphaFoldDB" id="A0A4R4AKA8"/>
<gene>
    <name evidence="2" type="ORF">EDC29_101274</name>
</gene>
<keyword evidence="1" id="KW-0812">Transmembrane</keyword>
<sequence length="285" mass="32456">MLLNTLFFVLFALIMVPAVIILLGVTRWQSVTVALVERLEAARRAVTPRTFERDELQGLPEPVQAYFHAVLSARQPLVAAAEIAQEGKIDLGRARTRWVPFRARQRVFVARPGWLWDARLRWLPGLGLFAHQGLLAGVGVARYKLFGLIPLVRSREDEAGARSELTRFFAEAVWYPTRLLPSQGVTWEAIDDRHARATLEDDGVGVEVVFTFDDGGMVRSVRAPARERRVGGTRIETPWEMRFWEYREHGGMLIPAQYEMAWVLPQGRQVYAQGRVSEARYKFTP</sequence>